<evidence type="ECO:0000313" key="1">
    <source>
        <dbReference type="EMBL" id="CEP24224.1"/>
    </source>
</evidence>
<evidence type="ECO:0000313" key="2">
    <source>
        <dbReference type="Proteomes" id="UP000038830"/>
    </source>
</evidence>
<evidence type="ECO:0008006" key="3">
    <source>
        <dbReference type="Google" id="ProtNLM"/>
    </source>
</evidence>
<dbReference type="EMBL" id="CDQK01000005">
    <property type="protein sequence ID" value="CEP24224.1"/>
    <property type="molecule type" value="Genomic_DNA"/>
</dbReference>
<organism evidence="1 2">
    <name type="scientific">Cyberlindnera jadinii (strain ATCC 18201 / CBS 1600 / BCRC 20928 / JCM 3617 / NBRC 0987 / NRRL Y-1542)</name>
    <name type="common">Torula yeast</name>
    <name type="synonym">Candida utilis</name>
    <dbReference type="NCBI Taxonomy" id="983966"/>
    <lineage>
        <taxon>Eukaryota</taxon>
        <taxon>Fungi</taxon>
        <taxon>Dikarya</taxon>
        <taxon>Ascomycota</taxon>
        <taxon>Saccharomycotina</taxon>
        <taxon>Saccharomycetes</taxon>
        <taxon>Phaffomycetales</taxon>
        <taxon>Phaffomycetaceae</taxon>
        <taxon>Cyberlindnera</taxon>
    </lineage>
</organism>
<dbReference type="Gene3D" id="3.40.50.1820">
    <property type="entry name" value="alpha/beta hydrolase"/>
    <property type="match status" value="1"/>
</dbReference>
<dbReference type="SUPFAM" id="SSF53474">
    <property type="entry name" value="alpha/beta-Hydrolases"/>
    <property type="match status" value="1"/>
</dbReference>
<name>A0A0H5CI49_CYBJN</name>
<proteinExistence type="predicted"/>
<gene>
    <name evidence="1" type="ORF">BN1211_4989</name>
</gene>
<reference evidence="2" key="1">
    <citation type="journal article" date="2015" name="J. Biotechnol.">
        <title>The structure of the Cyberlindnera jadinii genome and its relation to Candida utilis analyzed by the occurrence of single nucleotide polymorphisms.</title>
        <authorList>
            <person name="Rupp O."/>
            <person name="Brinkrolf K."/>
            <person name="Buerth C."/>
            <person name="Kunigo M."/>
            <person name="Schneider J."/>
            <person name="Jaenicke S."/>
            <person name="Goesmann A."/>
            <person name="Puehler A."/>
            <person name="Jaeger K.-E."/>
            <person name="Ernst J.F."/>
        </authorList>
    </citation>
    <scope>NUCLEOTIDE SEQUENCE [LARGE SCALE GENOMIC DNA]</scope>
    <source>
        <strain evidence="2">ATCC 18201 / CBS 1600 / BCRC 20928 / JCM 3617 / NBRC 0987 / NRRL Y-1542</strain>
    </source>
</reference>
<protein>
    <recommendedName>
        <fullName evidence="3">Alpha/beta-hydrolase</fullName>
    </recommendedName>
</protein>
<dbReference type="AlphaFoldDB" id="A0A0H5CI49"/>
<dbReference type="Proteomes" id="UP000038830">
    <property type="component" value="Unassembled WGS sequence"/>
</dbReference>
<dbReference type="InterPro" id="IPR029058">
    <property type="entry name" value="AB_hydrolase_fold"/>
</dbReference>
<accession>A0A0H5CI49</accession>
<sequence length="274" mass="30863">MSNGFTSSLSRFNCAEFFMAGVVVHAFYDGDRPNPFTKAVKSPLTVLFLLHGREQSVQTHSKEIAFKLLDEYKGPSPLVVICWDQRNHGARLIDPVRNTSWAQGNDNHGTDMLSIIAASVEELKLLVDYLPTALDLSLFDVKRVVSGVSMGGHVTIRSVAKYPQLWDGAAPIVGCFDLSSLMLNRLHNFGEADLYLKRYKDLHVDPLRYSEALFELVSNDDQLVHDQYISNNVKTLAVFGKDDPWCFQCTQIPSSRLPTLRWLTLWIQMLGSKL</sequence>